<name>A0AA40KCU8_9PEZI</name>
<dbReference type="AlphaFoldDB" id="A0AA40KCU8"/>
<feature type="non-terminal residue" evidence="2">
    <location>
        <position position="1"/>
    </location>
</feature>
<organism evidence="2 3">
    <name type="scientific">Schizothecium vesticola</name>
    <dbReference type="NCBI Taxonomy" id="314040"/>
    <lineage>
        <taxon>Eukaryota</taxon>
        <taxon>Fungi</taxon>
        <taxon>Dikarya</taxon>
        <taxon>Ascomycota</taxon>
        <taxon>Pezizomycotina</taxon>
        <taxon>Sordariomycetes</taxon>
        <taxon>Sordariomycetidae</taxon>
        <taxon>Sordariales</taxon>
        <taxon>Schizotheciaceae</taxon>
        <taxon>Schizothecium</taxon>
    </lineage>
</organism>
<keyword evidence="3" id="KW-1185">Reference proteome</keyword>
<feature type="coiled-coil region" evidence="1">
    <location>
        <begin position="203"/>
        <end position="316"/>
    </location>
</feature>
<sequence>MESVYCNCKECNATVGLFVNLWTQIGKSYFSPIIDPDDSPAVLAEGASRMGEKGTLVEECHLQDIVCASCNVLLGLQCLETPVNHVLDEDQLLLRLASVELLTKDGQEADFNAKRVLDVREPSKVSAGNFPEASPSSGFGASSFHEIQDFLQIQADLKAQREDIKRIDSNGFKIVSALDTRVVRIEEQVGKLKDSLGSFRSDIAGTQEDLASLKAEVGEVKRAAQNKGPLAGLEKRLASTDKSLQDVQHDVGALEEKFGQELSGVNLELQRQKKEIDALKADIKGRTSARDHAKDMAALRTELLQMRRQMDKMRSKTVEQVGAPFPAKELDILASNIAKIGARASQVETLQMEFEILKGRIE</sequence>
<dbReference type="Proteomes" id="UP001172155">
    <property type="component" value="Unassembled WGS sequence"/>
</dbReference>
<dbReference type="Gene3D" id="1.10.287.1490">
    <property type="match status" value="1"/>
</dbReference>
<proteinExistence type="predicted"/>
<keyword evidence="1" id="KW-0175">Coiled coil</keyword>
<gene>
    <name evidence="2" type="ORF">B0T18DRAFT_303805</name>
</gene>
<reference evidence="2" key="1">
    <citation type="submission" date="2023-06" db="EMBL/GenBank/DDBJ databases">
        <title>Genome-scale phylogeny and comparative genomics of the fungal order Sordariales.</title>
        <authorList>
            <consortium name="Lawrence Berkeley National Laboratory"/>
            <person name="Hensen N."/>
            <person name="Bonometti L."/>
            <person name="Westerberg I."/>
            <person name="Brannstrom I.O."/>
            <person name="Guillou S."/>
            <person name="Cros-Aarteil S."/>
            <person name="Calhoun S."/>
            <person name="Haridas S."/>
            <person name="Kuo A."/>
            <person name="Mondo S."/>
            <person name="Pangilinan J."/>
            <person name="Riley R."/>
            <person name="LaButti K."/>
            <person name="Andreopoulos B."/>
            <person name="Lipzen A."/>
            <person name="Chen C."/>
            <person name="Yanf M."/>
            <person name="Daum C."/>
            <person name="Ng V."/>
            <person name="Clum A."/>
            <person name="Steindorff A."/>
            <person name="Ohm R."/>
            <person name="Martin F."/>
            <person name="Silar P."/>
            <person name="Natvig D."/>
            <person name="Lalanne C."/>
            <person name="Gautier V."/>
            <person name="Ament-velasquez S.L."/>
            <person name="Kruys A."/>
            <person name="Hutchinson M.I."/>
            <person name="Powell A.J."/>
            <person name="Barry K."/>
            <person name="Miller A.N."/>
            <person name="Grigoriev I.V."/>
            <person name="Debuchy R."/>
            <person name="Gladieux P."/>
            <person name="Thoren M.H."/>
            <person name="Johannesson H."/>
        </authorList>
    </citation>
    <scope>NUCLEOTIDE SEQUENCE</scope>
    <source>
        <strain evidence="2">SMH3187-1</strain>
    </source>
</reference>
<accession>A0AA40KCU8</accession>
<evidence type="ECO:0000313" key="2">
    <source>
        <dbReference type="EMBL" id="KAK0754275.1"/>
    </source>
</evidence>
<evidence type="ECO:0008006" key="4">
    <source>
        <dbReference type="Google" id="ProtNLM"/>
    </source>
</evidence>
<protein>
    <recommendedName>
        <fullName evidence="4">Mis18 domain-containing protein</fullName>
    </recommendedName>
</protein>
<dbReference type="EMBL" id="JAUKUD010000001">
    <property type="protein sequence ID" value="KAK0754275.1"/>
    <property type="molecule type" value="Genomic_DNA"/>
</dbReference>
<comment type="caution">
    <text evidence="2">The sequence shown here is derived from an EMBL/GenBank/DDBJ whole genome shotgun (WGS) entry which is preliminary data.</text>
</comment>
<evidence type="ECO:0000313" key="3">
    <source>
        <dbReference type="Proteomes" id="UP001172155"/>
    </source>
</evidence>
<evidence type="ECO:0000256" key="1">
    <source>
        <dbReference type="SAM" id="Coils"/>
    </source>
</evidence>